<dbReference type="AlphaFoldDB" id="A0A371G9J0"/>
<name>A0A371G9J0_MUCPR</name>
<accession>A0A371G9J0</accession>
<dbReference type="OrthoDB" id="1666382at2759"/>
<keyword evidence="2" id="KW-1185">Reference proteome</keyword>
<dbReference type="EMBL" id="QJKJ01006300">
    <property type="protein sequence ID" value="RDX87189.1"/>
    <property type="molecule type" value="Genomic_DNA"/>
</dbReference>
<gene>
    <name evidence="1" type="ORF">CR513_31377</name>
</gene>
<comment type="caution">
    <text evidence="1">The sequence shown here is derived from an EMBL/GenBank/DDBJ whole genome shotgun (WGS) entry which is preliminary data.</text>
</comment>
<organism evidence="1 2">
    <name type="scientific">Mucuna pruriens</name>
    <name type="common">Velvet bean</name>
    <name type="synonym">Dolichos pruriens</name>
    <dbReference type="NCBI Taxonomy" id="157652"/>
    <lineage>
        <taxon>Eukaryota</taxon>
        <taxon>Viridiplantae</taxon>
        <taxon>Streptophyta</taxon>
        <taxon>Embryophyta</taxon>
        <taxon>Tracheophyta</taxon>
        <taxon>Spermatophyta</taxon>
        <taxon>Magnoliopsida</taxon>
        <taxon>eudicotyledons</taxon>
        <taxon>Gunneridae</taxon>
        <taxon>Pentapetalae</taxon>
        <taxon>rosids</taxon>
        <taxon>fabids</taxon>
        <taxon>Fabales</taxon>
        <taxon>Fabaceae</taxon>
        <taxon>Papilionoideae</taxon>
        <taxon>50 kb inversion clade</taxon>
        <taxon>NPAAA clade</taxon>
        <taxon>indigoferoid/millettioid clade</taxon>
        <taxon>Phaseoleae</taxon>
        <taxon>Mucuna</taxon>
    </lineage>
</organism>
<protein>
    <submittedName>
        <fullName evidence="1">Uncharacterized protein</fullName>
    </submittedName>
</protein>
<sequence>MTWILSFVDPTIVLNFRPYLTVATMWVYLKRSPISDFYSQFMNLWTEYTDIIYASMISKGLSLIQIVRKTTKQDQFLMNIQSNLRDYVPSLDEYLSIYYMKNNVFLHNFSLKNKNHSLFL</sequence>
<evidence type="ECO:0000313" key="1">
    <source>
        <dbReference type="EMBL" id="RDX87189.1"/>
    </source>
</evidence>
<reference evidence="1" key="1">
    <citation type="submission" date="2018-05" db="EMBL/GenBank/DDBJ databases">
        <title>Draft genome of Mucuna pruriens seed.</title>
        <authorList>
            <person name="Nnadi N.E."/>
            <person name="Vos R."/>
            <person name="Hasami M.H."/>
            <person name="Devisetty U.K."/>
            <person name="Aguiy J.C."/>
        </authorList>
    </citation>
    <scope>NUCLEOTIDE SEQUENCE [LARGE SCALE GENOMIC DNA]</scope>
    <source>
        <strain evidence="1">JCA_2017</strain>
    </source>
</reference>
<dbReference type="Proteomes" id="UP000257109">
    <property type="component" value="Unassembled WGS sequence"/>
</dbReference>
<proteinExistence type="predicted"/>
<evidence type="ECO:0000313" key="2">
    <source>
        <dbReference type="Proteomes" id="UP000257109"/>
    </source>
</evidence>
<feature type="non-terminal residue" evidence="1">
    <location>
        <position position="1"/>
    </location>
</feature>